<dbReference type="Proteomes" id="UP000447393">
    <property type="component" value="Unassembled WGS sequence"/>
</dbReference>
<dbReference type="OrthoDB" id="9759607at2"/>
<dbReference type="PANTHER" id="PTHR45138:SF9">
    <property type="entry name" value="DIGUANYLATE CYCLASE DGCM-RELATED"/>
    <property type="match status" value="1"/>
</dbReference>
<dbReference type="InterPro" id="IPR050469">
    <property type="entry name" value="Diguanylate_Cyclase"/>
</dbReference>
<dbReference type="InterPro" id="IPR029787">
    <property type="entry name" value="Nucleotide_cyclase"/>
</dbReference>
<dbReference type="CDD" id="cd01949">
    <property type="entry name" value="GGDEF"/>
    <property type="match status" value="1"/>
</dbReference>
<dbReference type="InterPro" id="IPR003018">
    <property type="entry name" value="GAF"/>
</dbReference>
<evidence type="ECO:0000313" key="2">
    <source>
        <dbReference type="EMBL" id="MYL50381.1"/>
    </source>
</evidence>
<proteinExistence type="predicted"/>
<dbReference type="PANTHER" id="PTHR45138">
    <property type="entry name" value="REGULATORY COMPONENTS OF SENSORY TRANSDUCTION SYSTEM"/>
    <property type="match status" value="1"/>
</dbReference>
<dbReference type="GO" id="GO:0043709">
    <property type="term" value="P:cell adhesion involved in single-species biofilm formation"/>
    <property type="evidence" value="ECO:0007669"/>
    <property type="project" value="TreeGrafter"/>
</dbReference>
<dbReference type="Gene3D" id="3.30.70.270">
    <property type="match status" value="1"/>
</dbReference>
<dbReference type="NCBIfam" id="TIGR00254">
    <property type="entry name" value="GGDEF"/>
    <property type="match status" value="1"/>
</dbReference>
<dbReference type="InterPro" id="IPR029016">
    <property type="entry name" value="GAF-like_dom_sf"/>
</dbReference>
<dbReference type="PROSITE" id="PS50887">
    <property type="entry name" value="GGDEF"/>
    <property type="match status" value="1"/>
</dbReference>
<dbReference type="SUPFAM" id="SSF55073">
    <property type="entry name" value="Nucleotide cyclase"/>
    <property type="match status" value="1"/>
</dbReference>
<comment type="caution">
    <text evidence="2">The sequence shown here is derived from an EMBL/GenBank/DDBJ whole genome shotgun (WGS) entry which is preliminary data.</text>
</comment>
<dbReference type="GO" id="GO:0005886">
    <property type="term" value="C:plasma membrane"/>
    <property type="evidence" value="ECO:0007669"/>
    <property type="project" value="TreeGrafter"/>
</dbReference>
<name>A0A845EFC6_9BACI</name>
<dbReference type="FunFam" id="3.30.70.270:FF:000001">
    <property type="entry name" value="Diguanylate cyclase domain protein"/>
    <property type="match status" value="1"/>
</dbReference>
<dbReference type="InterPro" id="IPR000160">
    <property type="entry name" value="GGDEF_dom"/>
</dbReference>
<dbReference type="SMART" id="SM00065">
    <property type="entry name" value="GAF"/>
    <property type="match status" value="2"/>
</dbReference>
<dbReference type="EMBL" id="WMEZ01000004">
    <property type="protein sequence ID" value="MYL50381.1"/>
    <property type="molecule type" value="Genomic_DNA"/>
</dbReference>
<dbReference type="SMART" id="SM00267">
    <property type="entry name" value="GGDEF"/>
    <property type="match status" value="1"/>
</dbReference>
<reference evidence="2 3" key="1">
    <citation type="submission" date="2019-11" db="EMBL/GenBank/DDBJ databases">
        <title>Genome sequences of 17 halophilic strains isolated from different environments.</title>
        <authorList>
            <person name="Furrow R.E."/>
        </authorList>
    </citation>
    <scope>NUCLEOTIDE SEQUENCE [LARGE SCALE GENOMIC DNA]</scope>
    <source>
        <strain evidence="2 3">22505_10_Sand</strain>
    </source>
</reference>
<dbReference type="SUPFAM" id="SSF55781">
    <property type="entry name" value="GAF domain-like"/>
    <property type="match status" value="2"/>
</dbReference>
<sequence length="630" mass="72146">MSRMIVQSLIKKRIEKLQSRLFRYFTSESPYTYEQFIVNLTEEIKEFFGASFCAIYLLDEWKGRFQLHSKDEFVKESLRNHFSLDDFYTHTSNQLDVQHIIGPQTVGSSLRVTSLHSGQTVFGYLVLKGPSSIQMEDELLCAVSSEITKCIKKVEGFYTSMEEEKKYELLYKITSHFHSSIDTDGVLKEIIETLRKTYPDFQYYLLLSNDYTKDNDLPVRELTYDMDLEYSASTQAYLTGEVKIEDHLVEKRSILYAPLKGKQGIYGVLKVVTPGYLYFPKKDIEFFIFIAHTAGKALENAQLYQQSRKLNSDLQLINSTSQKLNSNIRLTEKIRYMAYKIQQSFHADEVGFVTYDERSTPNVLEGSTEYFTSSDSSALVDYVKKSVSHQDGPLFISDLKAKSIDHVLQYRSLMAVPMKDHEHISGLAIVLHKDPYFFTFESFKLLQSLVAHSTLAFANSILREELEKAVITDYLTKLHSRVHLDQCVEHHVKRDENGSLILFDIDNFKNINDTYGHQVGDEVICQVADLIKSVIGDQGLSARWGGEELAVYLPMLSSEKAHDLTEVIREKIAVSTSPAVTVSCGIASWKAEWLRPNRKQIVQQADQALYKAKSSGRNRIVTAHPIKDRN</sequence>
<dbReference type="AlphaFoldDB" id="A0A845EFC6"/>
<dbReference type="Pfam" id="PF00990">
    <property type="entry name" value="GGDEF"/>
    <property type="match status" value="1"/>
</dbReference>
<dbReference type="GO" id="GO:0052621">
    <property type="term" value="F:diguanylate cyclase activity"/>
    <property type="evidence" value="ECO:0007669"/>
    <property type="project" value="TreeGrafter"/>
</dbReference>
<dbReference type="Gene3D" id="3.30.450.40">
    <property type="match status" value="2"/>
</dbReference>
<evidence type="ECO:0000313" key="3">
    <source>
        <dbReference type="Proteomes" id="UP000447393"/>
    </source>
</evidence>
<dbReference type="GO" id="GO:1902201">
    <property type="term" value="P:negative regulation of bacterial-type flagellum-dependent cell motility"/>
    <property type="evidence" value="ECO:0007669"/>
    <property type="project" value="TreeGrafter"/>
</dbReference>
<gene>
    <name evidence="2" type="ORF">GLV98_12855</name>
</gene>
<accession>A0A845EFC6</accession>
<evidence type="ECO:0000259" key="1">
    <source>
        <dbReference type="PROSITE" id="PS50887"/>
    </source>
</evidence>
<dbReference type="InterPro" id="IPR043128">
    <property type="entry name" value="Rev_trsase/Diguanyl_cyclase"/>
</dbReference>
<organism evidence="2 3">
    <name type="scientific">Halobacillus litoralis</name>
    <dbReference type="NCBI Taxonomy" id="45668"/>
    <lineage>
        <taxon>Bacteria</taxon>
        <taxon>Bacillati</taxon>
        <taxon>Bacillota</taxon>
        <taxon>Bacilli</taxon>
        <taxon>Bacillales</taxon>
        <taxon>Bacillaceae</taxon>
        <taxon>Halobacillus</taxon>
    </lineage>
</organism>
<feature type="domain" description="GGDEF" evidence="1">
    <location>
        <begin position="496"/>
        <end position="625"/>
    </location>
</feature>
<protein>
    <submittedName>
        <fullName evidence="2">Diguanylate cyclase</fullName>
    </submittedName>
</protein>